<protein>
    <recommendedName>
        <fullName evidence="2">Antitoxin</fullName>
    </recommendedName>
</protein>
<name>A0A5R9JCP7_9PROT</name>
<proteinExistence type="inferred from homology"/>
<evidence type="ECO:0000313" key="3">
    <source>
        <dbReference type="EMBL" id="TLU72058.1"/>
    </source>
</evidence>
<comment type="similarity">
    <text evidence="1 2">Belongs to the phD/YefM antitoxin family.</text>
</comment>
<comment type="function">
    <text evidence="2">Antitoxin component of a type II toxin-antitoxin (TA) system.</text>
</comment>
<dbReference type="InterPro" id="IPR006442">
    <property type="entry name" value="Antitoxin_Phd/YefM"/>
</dbReference>
<dbReference type="AlphaFoldDB" id="A0A5R9JCP7"/>
<evidence type="ECO:0000256" key="2">
    <source>
        <dbReference type="RuleBase" id="RU362080"/>
    </source>
</evidence>
<evidence type="ECO:0000256" key="1">
    <source>
        <dbReference type="ARBA" id="ARBA00009981"/>
    </source>
</evidence>
<dbReference type="Pfam" id="PF02604">
    <property type="entry name" value="PhdYeFM_antitox"/>
    <property type="match status" value="1"/>
</dbReference>
<gene>
    <name evidence="3" type="ORF">FE263_13095</name>
</gene>
<dbReference type="NCBIfam" id="TIGR01552">
    <property type="entry name" value="phd_fam"/>
    <property type="match status" value="1"/>
</dbReference>
<sequence>MQAVNLADAKPRLSELVERAEAGDAIDIARRGKPVTRLTAVSAPRRRIEPATLRSLTDTLPRRCEDAARLVRSMRHDDRC</sequence>
<keyword evidence="4" id="KW-1185">Reference proteome</keyword>
<dbReference type="Gene3D" id="3.40.1620.10">
    <property type="entry name" value="YefM-like domain"/>
    <property type="match status" value="1"/>
</dbReference>
<dbReference type="SUPFAM" id="SSF143120">
    <property type="entry name" value="YefM-like"/>
    <property type="match status" value="1"/>
</dbReference>
<organism evidence="3 4">
    <name type="scientific">Lichenicoccus roseus</name>
    <dbReference type="NCBI Taxonomy" id="2683649"/>
    <lineage>
        <taxon>Bacteria</taxon>
        <taxon>Pseudomonadati</taxon>
        <taxon>Pseudomonadota</taxon>
        <taxon>Alphaproteobacteria</taxon>
        <taxon>Acetobacterales</taxon>
        <taxon>Acetobacteraceae</taxon>
        <taxon>Lichenicoccus</taxon>
    </lineage>
</organism>
<evidence type="ECO:0000313" key="4">
    <source>
        <dbReference type="Proteomes" id="UP000305654"/>
    </source>
</evidence>
<dbReference type="EMBL" id="VCDI01000004">
    <property type="protein sequence ID" value="TLU72058.1"/>
    <property type="molecule type" value="Genomic_DNA"/>
</dbReference>
<dbReference type="RefSeq" id="WP_138326465.1">
    <property type="nucleotide sequence ID" value="NZ_VCDI01000004.1"/>
</dbReference>
<accession>A0A5R9JCP7</accession>
<dbReference type="OrthoDB" id="9800503at2"/>
<reference evidence="3 4" key="1">
    <citation type="submission" date="2019-05" db="EMBL/GenBank/DDBJ databases">
        <authorList>
            <person name="Pankratov T."/>
            <person name="Grouzdev D."/>
        </authorList>
    </citation>
    <scope>NUCLEOTIDE SEQUENCE [LARGE SCALE GENOMIC DNA]</scope>
    <source>
        <strain evidence="3 4">KEBCLARHB70R</strain>
    </source>
</reference>
<comment type="caution">
    <text evidence="3">The sequence shown here is derived from an EMBL/GenBank/DDBJ whole genome shotgun (WGS) entry which is preliminary data.</text>
</comment>
<dbReference type="Proteomes" id="UP000305654">
    <property type="component" value="Unassembled WGS sequence"/>
</dbReference>
<dbReference type="InterPro" id="IPR036165">
    <property type="entry name" value="YefM-like_sf"/>
</dbReference>